<dbReference type="InterPro" id="IPR000602">
    <property type="entry name" value="Glyco_hydro_38_N"/>
</dbReference>
<dbReference type="SUPFAM" id="SSF88713">
    <property type="entry name" value="Glycoside hydrolase/deacetylase"/>
    <property type="match status" value="1"/>
</dbReference>
<reference evidence="13" key="1">
    <citation type="submission" date="2019-08" db="EMBL/GenBank/DDBJ databases">
        <title>The improved chromosome-level genome for the pearl oyster Pinctada fucata martensii using PacBio sequencing and Hi-C.</title>
        <authorList>
            <person name="Zheng Z."/>
        </authorList>
    </citation>
    <scope>NUCLEOTIDE SEQUENCE</scope>
    <source>
        <strain evidence="13">ZZ-2019</strain>
        <tissue evidence="13">Adductor muscle</tissue>
    </source>
</reference>
<dbReference type="InterPro" id="IPR028995">
    <property type="entry name" value="Glyco_hydro_57/38_cen_sf"/>
</dbReference>
<dbReference type="Pfam" id="PF21260">
    <property type="entry name" value="Laman-like_dom"/>
    <property type="match status" value="1"/>
</dbReference>
<evidence type="ECO:0000313" key="13">
    <source>
        <dbReference type="EMBL" id="KAK3085464.1"/>
    </source>
</evidence>
<evidence type="ECO:0000256" key="5">
    <source>
        <dbReference type="ARBA" id="ARBA00022729"/>
    </source>
</evidence>
<dbReference type="Gene3D" id="1.20.1270.50">
    <property type="entry name" value="Glycoside hydrolase family 38, central domain"/>
    <property type="match status" value="1"/>
</dbReference>
<dbReference type="EMBL" id="VSWD01000012">
    <property type="protein sequence ID" value="KAK3085464.1"/>
    <property type="molecule type" value="Genomic_DNA"/>
</dbReference>
<sequence length="997" mass="113983">MRRIARIFVIVVLTAIINVPTTQQCGYQSCNPVKEGMINVHLVPHTHDDVGWLKTVDQYFYGDKNYIQVAGVQYILDSVVQELMKDPNKRFIYVEIGFFSRWWKEQSQQMKLSVKKLVDEGRLEFILGGWSMDDEATTHYNAIIDEHTLGFQFLKDNFGECGRPRVAWQIDPFGHSREHASLFARMGFDGLFFGRLDYQDKAKRMNTKTMEMIWQGSPKNLGSQSDLFTGVLFNGYNPPKGFCFDVTCRDDPIMDDPNLHDYNVPQKVAEFINATRTQAESYATKHLIMTMGSDFNYQNANMWYKNLDKLIRYVNNEQKHGGNINLLYSTPSCYLYQLNKANLTWPTKQDDFFPYAHIPHGFWSGYFTSRPALKRYIMKEAMGVAQHHDAVSGTEKQAVADDYALRLFVGTNACQNIINDAYKLISPIDQSVPLPDQQFCNLLNISKCSITEENKHFTVTIYNPLARKVSHYISIPTTLKACTVTDPLGKVVTSQIVPISKETKRIPERKGSIGENNIVFQVLLPPLGYSTYFVRSTAVKDKNQETKQQYPTSNKDISMNNTYIAVTFDGATGNLKMIKNLQSGVSAQVDHHMQYYTSHFGNTTVPKFEGSGAYIFRPNQTAPFDFENLFQVQSNYLHGQLVQEVHQQFSPWVSMVTRLYNDAQYLETEWTVGPIPTQDGIGREVISKFCSDLKTEATFYTDANGREILQRKRNYRPTWDFNNSEPVAGNYFPVNSRIYLEDAKRDILLTVLTDRSQGGSSIQDGCMELMVHRRLVVDDNLGVGEALNETGADGQGLVVRGKHYLFLDTIDRSAQLHRDMALKLYMEPVLSFTNSQMKQSEWSKHFRTQWSALGAKIPQNVHILTLEHLSQQNSSDTSQQQILLRLEHIYEKGEGGQLSSPAKVELRDLLKGYEVLSATELTLGANLKKSDLHRLPWKSRTTNDENVLKFLPYNRNRFLNILKGRKILNKFSDDLTITLNPMEIKTFHISVKKKGNA</sequence>
<dbReference type="GO" id="GO:0030246">
    <property type="term" value="F:carbohydrate binding"/>
    <property type="evidence" value="ECO:0007669"/>
    <property type="project" value="InterPro"/>
</dbReference>
<dbReference type="InterPro" id="IPR015341">
    <property type="entry name" value="Glyco_hydro_38_cen"/>
</dbReference>
<dbReference type="SMART" id="SM00872">
    <property type="entry name" value="Alpha-mann_mid"/>
    <property type="match status" value="1"/>
</dbReference>
<keyword evidence="9" id="KW-0325">Glycoprotein</keyword>
<dbReference type="InterPro" id="IPR037094">
    <property type="entry name" value="Glyco_hydro_38_cen_sf"/>
</dbReference>
<keyword evidence="8" id="KW-1015">Disulfide bond</keyword>
<dbReference type="Pfam" id="PF01074">
    <property type="entry name" value="Glyco_hydro_38N"/>
    <property type="match status" value="1"/>
</dbReference>
<dbReference type="Pfam" id="PF09261">
    <property type="entry name" value="Alpha-mann_mid"/>
    <property type="match status" value="1"/>
</dbReference>
<dbReference type="EC" id="3.2.1.-" evidence="11"/>
<dbReference type="SUPFAM" id="SSF74650">
    <property type="entry name" value="Galactose mutarotase-like"/>
    <property type="match status" value="1"/>
</dbReference>
<evidence type="ECO:0000256" key="10">
    <source>
        <dbReference type="ARBA" id="ARBA00023295"/>
    </source>
</evidence>
<dbReference type="Gene3D" id="3.20.110.10">
    <property type="entry name" value="Glycoside hydrolase 38, N terminal domain"/>
    <property type="match status" value="1"/>
</dbReference>
<evidence type="ECO:0000256" key="2">
    <source>
        <dbReference type="ARBA" id="ARBA00009792"/>
    </source>
</evidence>
<evidence type="ECO:0000256" key="4">
    <source>
        <dbReference type="ARBA" id="ARBA00022723"/>
    </source>
</evidence>
<evidence type="ECO:0000259" key="12">
    <source>
        <dbReference type="SMART" id="SM00872"/>
    </source>
</evidence>
<feature type="domain" description="Glycoside hydrolase family 38 central" evidence="12">
    <location>
        <begin position="361"/>
        <end position="407"/>
    </location>
</feature>
<protein>
    <recommendedName>
        <fullName evidence="3 11">Alpha-mannosidase</fullName>
        <ecNumber evidence="11">3.2.1.-</ecNumber>
    </recommendedName>
</protein>
<feature type="chain" id="PRO_5041518077" description="Alpha-mannosidase" evidence="11">
    <location>
        <begin position="25"/>
        <end position="997"/>
    </location>
</feature>
<feature type="signal peptide" evidence="11">
    <location>
        <begin position="1"/>
        <end position="24"/>
    </location>
</feature>
<dbReference type="Pfam" id="PF17677">
    <property type="entry name" value="Glyco_hydro38C2"/>
    <property type="match status" value="1"/>
</dbReference>
<dbReference type="CDD" id="cd10810">
    <property type="entry name" value="GH38N_AMII_LAM_like"/>
    <property type="match status" value="1"/>
</dbReference>
<dbReference type="FunFam" id="3.20.110.10:FF:000001">
    <property type="entry name" value="Alpha-mannosidase"/>
    <property type="match status" value="1"/>
</dbReference>
<keyword evidence="6 11" id="KW-0378">Hydrolase</keyword>
<keyword evidence="14" id="KW-1185">Reference proteome</keyword>
<keyword evidence="5 11" id="KW-0732">Signal</keyword>
<dbReference type="InterPro" id="IPR041147">
    <property type="entry name" value="GH38_C"/>
</dbReference>
<proteinExistence type="inferred from homology"/>
<dbReference type="FunFam" id="2.60.40.1180:FF:000018">
    <property type="entry name" value="Alpha-mannosidase"/>
    <property type="match status" value="1"/>
</dbReference>
<dbReference type="Gene3D" id="2.60.40.1180">
    <property type="entry name" value="Golgi alpha-mannosidase II"/>
    <property type="match status" value="1"/>
</dbReference>
<evidence type="ECO:0000256" key="11">
    <source>
        <dbReference type="RuleBase" id="RU361199"/>
    </source>
</evidence>
<dbReference type="AlphaFoldDB" id="A0AA88XQ98"/>
<dbReference type="InterPro" id="IPR027291">
    <property type="entry name" value="Glyco_hydro_38_N_sf"/>
</dbReference>
<comment type="similarity">
    <text evidence="2 11">Belongs to the glycosyl hydrolase 38 family.</text>
</comment>
<dbReference type="InterPro" id="IPR011330">
    <property type="entry name" value="Glyco_hydro/deAcase_b/a-brl"/>
</dbReference>
<dbReference type="GO" id="GO:0046872">
    <property type="term" value="F:metal ion binding"/>
    <property type="evidence" value="ECO:0007669"/>
    <property type="project" value="UniProtKB-KW"/>
</dbReference>
<accession>A0AA88XQ98</accession>
<evidence type="ECO:0000313" key="14">
    <source>
        <dbReference type="Proteomes" id="UP001186944"/>
    </source>
</evidence>
<dbReference type="Gene3D" id="2.70.98.30">
    <property type="entry name" value="Golgi alpha-mannosidase II, domain 4"/>
    <property type="match status" value="1"/>
</dbReference>
<organism evidence="13 14">
    <name type="scientific">Pinctada imbricata</name>
    <name type="common">Atlantic pearl-oyster</name>
    <name type="synonym">Pinctada martensii</name>
    <dbReference type="NCBI Taxonomy" id="66713"/>
    <lineage>
        <taxon>Eukaryota</taxon>
        <taxon>Metazoa</taxon>
        <taxon>Spiralia</taxon>
        <taxon>Lophotrochozoa</taxon>
        <taxon>Mollusca</taxon>
        <taxon>Bivalvia</taxon>
        <taxon>Autobranchia</taxon>
        <taxon>Pteriomorphia</taxon>
        <taxon>Pterioida</taxon>
        <taxon>Pterioidea</taxon>
        <taxon>Pteriidae</taxon>
        <taxon>Pinctada</taxon>
    </lineage>
</organism>
<comment type="catalytic activity">
    <reaction evidence="1">
        <text>Hydrolysis of terminal, non-reducing alpha-D-mannose residues in alpha-D-mannosides.</text>
        <dbReference type="EC" id="3.2.1.24"/>
    </reaction>
</comment>
<dbReference type="PANTHER" id="PTHR11607:SF3">
    <property type="entry name" value="LYSOSOMAL ALPHA-MANNOSIDASE"/>
    <property type="match status" value="1"/>
</dbReference>
<keyword evidence="7 11" id="KW-0862">Zinc</keyword>
<evidence type="ECO:0000256" key="8">
    <source>
        <dbReference type="ARBA" id="ARBA00023157"/>
    </source>
</evidence>
<evidence type="ECO:0000256" key="6">
    <source>
        <dbReference type="ARBA" id="ARBA00022801"/>
    </source>
</evidence>
<comment type="caution">
    <text evidence="13">The sequence shown here is derived from an EMBL/GenBank/DDBJ whole genome shotgun (WGS) entry which is preliminary data.</text>
</comment>
<evidence type="ECO:0000256" key="1">
    <source>
        <dbReference type="ARBA" id="ARBA00000365"/>
    </source>
</evidence>
<dbReference type="InterPro" id="IPR050843">
    <property type="entry name" value="Glycosyl_Hydrlase_38"/>
</dbReference>
<evidence type="ECO:0000256" key="3">
    <source>
        <dbReference type="ARBA" id="ARBA00012752"/>
    </source>
</evidence>
<keyword evidence="4 11" id="KW-0479">Metal-binding</keyword>
<evidence type="ECO:0000256" key="9">
    <source>
        <dbReference type="ARBA" id="ARBA00023180"/>
    </source>
</evidence>
<dbReference type="GO" id="GO:0005764">
    <property type="term" value="C:lysosome"/>
    <property type="evidence" value="ECO:0007669"/>
    <property type="project" value="TreeGrafter"/>
</dbReference>
<evidence type="ECO:0000256" key="7">
    <source>
        <dbReference type="ARBA" id="ARBA00022833"/>
    </source>
</evidence>
<dbReference type="SUPFAM" id="SSF88688">
    <property type="entry name" value="Families 57/38 glycoside transferase middle domain"/>
    <property type="match status" value="1"/>
</dbReference>
<comment type="cofactor">
    <cofactor evidence="11">
        <name>Zn(2+)</name>
        <dbReference type="ChEBI" id="CHEBI:29105"/>
    </cofactor>
    <text evidence="11">Binds 1 zinc ion per subunit.</text>
</comment>
<keyword evidence="10 11" id="KW-0326">Glycosidase</keyword>
<dbReference type="GO" id="GO:0006013">
    <property type="term" value="P:mannose metabolic process"/>
    <property type="evidence" value="ECO:0007669"/>
    <property type="project" value="InterPro"/>
</dbReference>
<dbReference type="InterPro" id="IPR013780">
    <property type="entry name" value="Glyco_hydro_b"/>
</dbReference>
<dbReference type="InterPro" id="IPR011682">
    <property type="entry name" value="Glyco_hydro_38_C"/>
</dbReference>
<dbReference type="Gene3D" id="2.60.40.1360">
    <property type="match status" value="1"/>
</dbReference>
<gene>
    <name evidence="13" type="ORF">FSP39_003781</name>
</gene>
<dbReference type="InterPro" id="IPR048534">
    <property type="entry name" value="Man2a1-like_dom"/>
</dbReference>
<dbReference type="PANTHER" id="PTHR11607">
    <property type="entry name" value="ALPHA-MANNOSIDASE"/>
    <property type="match status" value="1"/>
</dbReference>
<name>A0AA88XQ98_PINIB</name>
<dbReference type="InterPro" id="IPR011013">
    <property type="entry name" value="Gal_mutarotase_sf_dom"/>
</dbReference>
<dbReference type="GO" id="GO:0004559">
    <property type="term" value="F:alpha-mannosidase activity"/>
    <property type="evidence" value="ECO:0007669"/>
    <property type="project" value="UniProtKB-EC"/>
</dbReference>
<dbReference type="FunFam" id="1.20.1270.50:FF:000002">
    <property type="entry name" value="Alpha-mannosidase"/>
    <property type="match status" value="1"/>
</dbReference>
<dbReference type="FunFam" id="2.70.98.30:FF:000003">
    <property type="entry name" value="Alpha-mannosidase"/>
    <property type="match status" value="1"/>
</dbReference>
<dbReference type="Pfam" id="PF07748">
    <property type="entry name" value="Glyco_hydro_38C"/>
    <property type="match status" value="1"/>
</dbReference>
<dbReference type="Proteomes" id="UP001186944">
    <property type="component" value="Unassembled WGS sequence"/>
</dbReference>